<evidence type="ECO:0000313" key="2">
    <source>
        <dbReference type="EMBL" id="GAA3535815.1"/>
    </source>
</evidence>
<dbReference type="PANTHER" id="PTHR45947">
    <property type="entry name" value="SULFOQUINOVOSYL TRANSFERASE SQD2"/>
    <property type="match status" value="1"/>
</dbReference>
<reference evidence="3" key="1">
    <citation type="journal article" date="2019" name="Int. J. Syst. Evol. Microbiol.">
        <title>The Global Catalogue of Microorganisms (GCM) 10K type strain sequencing project: providing services to taxonomists for standard genome sequencing and annotation.</title>
        <authorList>
            <consortium name="The Broad Institute Genomics Platform"/>
            <consortium name="The Broad Institute Genome Sequencing Center for Infectious Disease"/>
            <person name="Wu L."/>
            <person name="Ma J."/>
        </authorList>
    </citation>
    <scope>NUCLEOTIDE SEQUENCE [LARGE SCALE GENOMIC DNA]</scope>
    <source>
        <strain evidence="3">JCM 17110</strain>
    </source>
</reference>
<dbReference type="Gene3D" id="3.40.50.2000">
    <property type="entry name" value="Glycogen Phosphorylase B"/>
    <property type="match status" value="2"/>
</dbReference>
<dbReference type="InterPro" id="IPR050194">
    <property type="entry name" value="Glycosyltransferase_grp1"/>
</dbReference>
<name>A0ABP6VKK0_9GAMM</name>
<protein>
    <recommendedName>
        <fullName evidence="1">Glycosyl transferase family 1 domain-containing protein</fullName>
    </recommendedName>
</protein>
<proteinExistence type="predicted"/>
<dbReference type="InterPro" id="IPR001296">
    <property type="entry name" value="Glyco_trans_1"/>
</dbReference>
<feature type="domain" description="Glycosyl transferase family 1" evidence="1">
    <location>
        <begin position="182"/>
        <end position="321"/>
    </location>
</feature>
<gene>
    <name evidence="2" type="ORF">GCM10022394_14290</name>
</gene>
<accession>A0ABP6VKK0</accession>
<dbReference type="PANTHER" id="PTHR45947:SF3">
    <property type="entry name" value="SULFOQUINOVOSYL TRANSFERASE SQD2"/>
    <property type="match status" value="1"/>
</dbReference>
<evidence type="ECO:0000313" key="3">
    <source>
        <dbReference type="Proteomes" id="UP001500795"/>
    </source>
</evidence>
<evidence type="ECO:0000259" key="1">
    <source>
        <dbReference type="Pfam" id="PF00534"/>
    </source>
</evidence>
<keyword evidence="3" id="KW-1185">Reference proteome</keyword>
<dbReference type="RefSeq" id="WP_344956267.1">
    <property type="nucleotide sequence ID" value="NZ_BAABCX010000001.1"/>
</dbReference>
<dbReference type="EMBL" id="BAABCX010000001">
    <property type="protein sequence ID" value="GAA3535815.1"/>
    <property type="molecule type" value="Genomic_DNA"/>
</dbReference>
<comment type="caution">
    <text evidence="2">The sequence shown here is derived from an EMBL/GenBank/DDBJ whole genome shotgun (WGS) entry which is preliminary data.</text>
</comment>
<dbReference type="SUPFAM" id="SSF53756">
    <property type="entry name" value="UDP-Glycosyltransferase/glycogen phosphorylase"/>
    <property type="match status" value="1"/>
</dbReference>
<sequence length="359" mass="41670">MKQEVRVAFILPSLANRGPIIFTRYLIEQLVKMISCVKVFYFDDIVEVDFPCDCEKINFRDKINFSDYDIVHSTMFRPDLYVIMNKRLMNKVKCKSVSGLHNYILEDMVFSYGKLKGIAISLLWMFFLKHFNSRVYSSRNMAEHYRDKIGSLDDVIIPYGISKVNYNADIHLPHQKEIIKLKERGYLIIGAVGLLIYRKGYHQLISALVELKEHALVLVGDGPEKENLKRQAEALGVAERVVFAGFYEHSSQYYQYIDIYCLCSYSEGFGLAMLEALSVRLPLVCSHLLIYDEYFSNENVAFFTPDKTDELVSAINLVTNNMVFYQASASKLFDKFFDSKIMAHKHVEHYLNCKRQDVH</sequence>
<dbReference type="Proteomes" id="UP001500795">
    <property type="component" value="Unassembled WGS sequence"/>
</dbReference>
<dbReference type="Pfam" id="PF00534">
    <property type="entry name" value="Glycos_transf_1"/>
    <property type="match status" value="1"/>
</dbReference>
<dbReference type="CDD" id="cd03801">
    <property type="entry name" value="GT4_PimA-like"/>
    <property type="match status" value="1"/>
</dbReference>
<organism evidence="2 3">
    <name type="scientific">Zobellella aerophila</name>
    <dbReference type="NCBI Taxonomy" id="870480"/>
    <lineage>
        <taxon>Bacteria</taxon>
        <taxon>Pseudomonadati</taxon>
        <taxon>Pseudomonadota</taxon>
        <taxon>Gammaproteobacteria</taxon>
        <taxon>Aeromonadales</taxon>
        <taxon>Aeromonadaceae</taxon>
        <taxon>Zobellella</taxon>
    </lineage>
</organism>